<proteinExistence type="predicted"/>
<dbReference type="EMBL" id="JADEXG010000015">
    <property type="protein sequence ID" value="MBE9077350.1"/>
    <property type="molecule type" value="Genomic_DNA"/>
</dbReference>
<reference evidence="2" key="1">
    <citation type="submission" date="2020-10" db="EMBL/GenBank/DDBJ databases">
        <authorList>
            <person name="Castelo-Branco R."/>
            <person name="Eusebio N."/>
            <person name="Adriana R."/>
            <person name="Vieira A."/>
            <person name="Brugerolle De Fraissinette N."/>
            <person name="Rezende De Castro R."/>
            <person name="Schneider M.P."/>
            <person name="Vasconcelos V."/>
            <person name="Leao P.N."/>
        </authorList>
    </citation>
    <scope>NUCLEOTIDE SEQUENCE</scope>
    <source>
        <strain evidence="2">LEGE 07310</strain>
    </source>
</reference>
<dbReference type="Proteomes" id="UP000636505">
    <property type="component" value="Unassembled WGS sequence"/>
</dbReference>
<protein>
    <submittedName>
        <fullName evidence="2">Uncharacterized protein</fullName>
    </submittedName>
</protein>
<feature type="region of interest" description="Disordered" evidence="1">
    <location>
        <begin position="56"/>
        <end position="117"/>
    </location>
</feature>
<keyword evidence="3" id="KW-1185">Reference proteome</keyword>
<dbReference type="RefSeq" id="WP_193906017.1">
    <property type="nucleotide sequence ID" value="NZ_JADEXG010000015.1"/>
</dbReference>
<name>A0A8J7A782_9CYAN</name>
<evidence type="ECO:0000313" key="2">
    <source>
        <dbReference type="EMBL" id="MBE9077350.1"/>
    </source>
</evidence>
<feature type="compositionally biased region" description="Pro residues" evidence="1">
    <location>
        <begin position="57"/>
        <end position="66"/>
    </location>
</feature>
<evidence type="ECO:0000256" key="1">
    <source>
        <dbReference type="SAM" id="MobiDB-lite"/>
    </source>
</evidence>
<evidence type="ECO:0000313" key="3">
    <source>
        <dbReference type="Proteomes" id="UP000636505"/>
    </source>
</evidence>
<comment type="caution">
    <text evidence="2">The sequence shown here is derived from an EMBL/GenBank/DDBJ whole genome shotgun (WGS) entry which is preliminary data.</text>
</comment>
<organism evidence="2 3">
    <name type="scientific">Vasconcelosia minhoensis LEGE 07310</name>
    <dbReference type="NCBI Taxonomy" id="915328"/>
    <lineage>
        <taxon>Bacteria</taxon>
        <taxon>Bacillati</taxon>
        <taxon>Cyanobacteriota</taxon>
        <taxon>Cyanophyceae</taxon>
        <taxon>Nodosilineales</taxon>
        <taxon>Cymatolegaceae</taxon>
        <taxon>Vasconcelosia</taxon>
        <taxon>Vasconcelosia minhoensis</taxon>
    </lineage>
</organism>
<gene>
    <name evidence="2" type="ORF">IQ241_08580</name>
</gene>
<accession>A0A8J7A782</accession>
<dbReference type="AlphaFoldDB" id="A0A8J7A782"/>
<sequence length="208" mass="22846">MSNPTLSTLKAVEAELLEREMSLAAQQAELQRRLNALRSVMPMFQDIAVGAESLPAEPLPAEPLPAEPIESTDADEAESSAATAPNLEKAELNSVKAESNQAKAQKRKKAGRVKKDGRTADWQSYLREGAAEKPLQEAVLFFLQTQPEAPFSVADVMTALFRTVEMPRGQYLKARNRISNILSIGTRDQNWYRVKTGVYSLSNTAKAA</sequence>